<reference evidence="1" key="1">
    <citation type="journal article" date="2015" name="Nature">
        <title>Complex archaea that bridge the gap between prokaryotes and eukaryotes.</title>
        <authorList>
            <person name="Spang A."/>
            <person name="Saw J.H."/>
            <person name="Jorgensen S.L."/>
            <person name="Zaremba-Niedzwiedzka K."/>
            <person name="Martijn J."/>
            <person name="Lind A.E."/>
            <person name="van Eijk R."/>
            <person name="Schleper C."/>
            <person name="Guy L."/>
            <person name="Ettema T.J."/>
        </authorList>
    </citation>
    <scope>NUCLEOTIDE SEQUENCE</scope>
</reference>
<organism evidence="1">
    <name type="scientific">marine sediment metagenome</name>
    <dbReference type="NCBI Taxonomy" id="412755"/>
    <lineage>
        <taxon>unclassified sequences</taxon>
        <taxon>metagenomes</taxon>
        <taxon>ecological metagenomes</taxon>
    </lineage>
</organism>
<comment type="caution">
    <text evidence="1">The sequence shown here is derived from an EMBL/GenBank/DDBJ whole genome shotgun (WGS) entry which is preliminary data.</text>
</comment>
<gene>
    <name evidence="1" type="ORF">LCGC14_2303150</name>
</gene>
<evidence type="ECO:0000313" key="1">
    <source>
        <dbReference type="EMBL" id="KKL50670.1"/>
    </source>
</evidence>
<name>A0A0F9F076_9ZZZZ</name>
<sequence length="95" mass="10941">MKAFIETLTEREKIMTINEALKNIDIVVSGTRMTREEHTALQQSVNLIMTHINDLEKEVEEFKQPMKLSDIKKTNAKIQKENDELAKEALAQKGK</sequence>
<proteinExistence type="predicted"/>
<accession>A0A0F9F076</accession>
<protein>
    <submittedName>
        <fullName evidence="1">Uncharacterized protein</fullName>
    </submittedName>
</protein>
<dbReference type="EMBL" id="LAZR01032515">
    <property type="protein sequence ID" value="KKL50670.1"/>
    <property type="molecule type" value="Genomic_DNA"/>
</dbReference>
<dbReference type="AlphaFoldDB" id="A0A0F9F076"/>